<name>A0ABR5DYT2_9HYPH</name>
<feature type="compositionally biased region" description="Polar residues" evidence="1">
    <location>
        <begin position="52"/>
        <end position="62"/>
    </location>
</feature>
<gene>
    <name evidence="2" type="ORF">WH91_09015</name>
</gene>
<evidence type="ECO:0000313" key="3">
    <source>
        <dbReference type="Proteomes" id="UP000033519"/>
    </source>
</evidence>
<accession>A0ABR5DYT2</accession>
<organism evidence="2 3">
    <name type="scientific">Devosia psychrophila</name>
    <dbReference type="NCBI Taxonomy" id="728005"/>
    <lineage>
        <taxon>Bacteria</taxon>
        <taxon>Pseudomonadati</taxon>
        <taxon>Pseudomonadota</taxon>
        <taxon>Alphaproteobacteria</taxon>
        <taxon>Hyphomicrobiales</taxon>
        <taxon>Devosiaceae</taxon>
        <taxon>Devosia</taxon>
    </lineage>
</organism>
<comment type="caution">
    <text evidence="2">The sequence shown here is derived from an EMBL/GenBank/DDBJ whole genome shotgun (WGS) entry which is preliminary data.</text>
</comment>
<dbReference type="Proteomes" id="UP000033519">
    <property type="component" value="Unassembled WGS sequence"/>
</dbReference>
<protein>
    <submittedName>
        <fullName evidence="2">Uncharacterized protein</fullName>
    </submittedName>
</protein>
<evidence type="ECO:0000256" key="1">
    <source>
        <dbReference type="SAM" id="MobiDB-lite"/>
    </source>
</evidence>
<dbReference type="EMBL" id="LAPV01000093">
    <property type="protein sequence ID" value="KKC33183.1"/>
    <property type="molecule type" value="Genomic_DNA"/>
</dbReference>
<evidence type="ECO:0000313" key="2">
    <source>
        <dbReference type="EMBL" id="KKC33183.1"/>
    </source>
</evidence>
<keyword evidence="3" id="KW-1185">Reference proteome</keyword>
<reference evidence="2 3" key="1">
    <citation type="submission" date="2015-03" db="EMBL/GenBank/DDBJ databases">
        <authorList>
            <person name="Lepp D."/>
            <person name="Hassan Y.I."/>
            <person name="Li X.-Z."/>
            <person name="Zhou T."/>
        </authorList>
    </citation>
    <scope>NUCLEOTIDE SEQUENCE [LARGE SCALE GENOMIC DNA]</scope>
    <source>
        <strain evidence="2 3">Cr7-05</strain>
    </source>
</reference>
<sequence>MGEYCMVASPHPLPTSPVEGEVPDRVFGWIEVKSQGGTLPLAGMAGEGDFWPQSQKETTNVR</sequence>
<proteinExistence type="predicted"/>
<feature type="region of interest" description="Disordered" evidence="1">
    <location>
        <begin position="41"/>
        <end position="62"/>
    </location>
</feature>